<sequence>MTLSDECGRLANKISVHCFRRWTFPTLKSENGKMNLKFRGKILFMELAQKAFYLQTPSVANKCQKCKKAGGGAWRR</sequence>
<dbReference type="EMBL" id="CP092624">
    <property type="protein sequence ID" value="UMM34404.1"/>
    <property type="molecule type" value="Genomic_DNA"/>
</dbReference>
<evidence type="ECO:0000313" key="2">
    <source>
        <dbReference type="Proteomes" id="UP000829354"/>
    </source>
</evidence>
<keyword evidence="2" id="KW-1185">Reference proteome</keyword>
<accession>A0AAE9JK66</accession>
<reference evidence="1 2" key="1">
    <citation type="submission" date="2022-04" db="EMBL/GenBank/DDBJ databases">
        <title>Chromosome-level reference genomes for two strains of Caenorhabditis briggsae: an improved platform for comparative genomics.</title>
        <authorList>
            <person name="Stevens L."/>
            <person name="Andersen E."/>
        </authorList>
    </citation>
    <scope>NUCLEOTIDE SEQUENCE [LARGE SCALE GENOMIC DNA]</scope>
    <source>
        <strain evidence="1">VX34</strain>
        <tissue evidence="1">Whole-organism</tissue>
    </source>
</reference>
<protein>
    <submittedName>
        <fullName evidence="1">Uncharacterized protein</fullName>
    </submittedName>
</protein>
<dbReference type="AlphaFoldDB" id="A0AAE9JK66"/>
<proteinExistence type="predicted"/>
<organism evidence="1 2">
    <name type="scientific">Caenorhabditis briggsae</name>
    <dbReference type="NCBI Taxonomy" id="6238"/>
    <lineage>
        <taxon>Eukaryota</taxon>
        <taxon>Metazoa</taxon>
        <taxon>Ecdysozoa</taxon>
        <taxon>Nematoda</taxon>
        <taxon>Chromadorea</taxon>
        <taxon>Rhabditida</taxon>
        <taxon>Rhabditina</taxon>
        <taxon>Rhabditomorpha</taxon>
        <taxon>Rhabditoidea</taxon>
        <taxon>Rhabditidae</taxon>
        <taxon>Peloderinae</taxon>
        <taxon>Caenorhabditis</taxon>
    </lineage>
</organism>
<name>A0AAE9JK66_CAEBR</name>
<gene>
    <name evidence="1" type="ORF">L5515_007497</name>
</gene>
<evidence type="ECO:0000313" key="1">
    <source>
        <dbReference type="EMBL" id="UMM34404.1"/>
    </source>
</evidence>
<dbReference type="Proteomes" id="UP000829354">
    <property type="component" value="Chromosome V"/>
</dbReference>